<dbReference type="EMBL" id="JTHE03000087">
    <property type="protein sequence ID" value="MCM1984062.1"/>
    <property type="molecule type" value="Genomic_DNA"/>
</dbReference>
<dbReference type="InterPro" id="IPR001646">
    <property type="entry name" value="5peptide_repeat"/>
</dbReference>
<keyword evidence="3" id="KW-1185">Reference proteome</keyword>
<gene>
    <name evidence="2" type="ORF">QQ91_0014655</name>
</gene>
<dbReference type="AlphaFoldDB" id="A0ABD4T5S7"/>
<protein>
    <submittedName>
        <fullName evidence="2">Pentapeptide repeat-containing protein</fullName>
    </submittedName>
</protein>
<name>A0ABD4T5S7_9CYAN</name>
<sequence length="170" mass="18374">MLIDRLFARVFLPILLAALLGLNFKTAPVQAASAAAIRAYDNIDVTSKDFVGKRLQAAEFSDAHLDRADFTRAQMQGVVFDNVTLTDADFKDADLTDGMAYRSDFSKANFENTVLTDAILLKSTFTGAIAKNADFSGAALDKEQIIELCKTAAGVNPVTKADTRESLGCR</sequence>
<dbReference type="RefSeq" id="WP_166282986.1">
    <property type="nucleotide sequence ID" value="NZ_JTHE03000087.1"/>
</dbReference>
<dbReference type="Gene3D" id="2.160.20.80">
    <property type="entry name" value="E3 ubiquitin-protein ligase SopA"/>
    <property type="match status" value="1"/>
</dbReference>
<evidence type="ECO:0000313" key="3">
    <source>
        <dbReference type="Proteomes" id="UP000031561"/>
    </source>
</evidence>
<accession>A0ABD4T5S7</accession>
<comment type="caution">
    <text evidence="2">The sequence shown here is derived from an EMBL/GenBank/DDBJ whole genome shotgun (WGS) entry which is preliminary data.</text>
</comment>
<dbReference type="PANTHER" id="PTHR47200:SF2">
    <property type="entry name" value="THYLAKOID LUMENAL 15 KDA PROTEIN 1, CHLOROPLASTIC"/>
    <property type="match status" value="1"/>
</dbReference>
<organism evidence="2 3">
    <name type="scientific">Lyngbya confervoides BDU141951</name>
    <dbReference type="NCBI Taxonomy" id="1574623"/>
    <lineage>
        <taxon>Bacteria</taxon>
        <taxon>Bacillati</taxon>
        <taxon>Cyanobacteriota</taxon>
        <taxon>Cyanophyceae</taxon>
        <taxon>Oscillatoriophycideae</taxon>
        <taxon>Oscillatoriales</taxon>
        <taxon>Microcoleaceae</taxon>
        <taxon>Lyngbya</taxon>
    </lineage>
</organism>
<proteinExistence type="predicted"/>
<dbReference type="Pfam" id="PF00805">
    <property type="entry name" value="Pentapeptide"/>
    <property type="match status" value="2"/>
</dbReference>
<reference evidence="2 3" key="1">
    <citation type="journal article" date="2015" name="Genome Announc.">
        <title>Draft Genome Sequence of Filamentous Marine Cyanobacterium Lyngbya confervoides Strain BDU141951.</title>
        <authorList>
            <person name="Chandrababunaidu M.M."/>
            <person name="Sen D."/>
            <person name="Tripathy S."/>
        </authorList>
    </citation>
    <scope>NUCLEOTIDE SEQUENCE [LARGE SCALE GENOMIC DNA]</scope>
    <source>
        <strain evidence="2 3">BDU141951</strain>
    </source>
</reference>
<dbReference type="PANTHER" id="PTHR47200">
    <property type="entry name" value="THYLAKOID LUMENAL 15 KDA PROTEIN 1, CHLOROPLASTIC"/>
    <property type="match status" value="1"/>
</dbReference>
<dbReference type="Proteomes" id="UP000031561">
    <property type="component" value="Unassembled WGS sequence"/>
</dbReference>
<dbReference type="SUPFAM" id="SSF141571">
    <property type="entry name" value="Pentapeptide repeat-like"/>
    <property type="match status" value="1"/>
</dbReference>
<feature type="signal peptide" evidence="1">
    <location>
        <begin position="1"/>
        <end position="31"/>
    </location>
</feature>
<dbReference type="InterPro" id="IPR044213">
    <property type="entry name" value="At2g44920-like"/>
</dbReference>
<keyword evidence="1" id="KW-0732">Signal</keyword>
<evidence type="ECO:0000256" key="1">
    <source>
        <dbReference type="SAM" id="SignalP"/>
    </source>
</evidence>
<feature type="chain" id="PRO_5044881688" evidence="1">
    <location>
        <begin position="32"/>
        <end position="170"/>
    </location>
</feature>
<evidence type="ECO:0000313" key="2">
    <source>
        <dbReference type="EMBL" id="MCM1984062.1"/>
    </source>
</evidence>